<keyword evidence="2" id="KW-1185">Reference proteome</keyword>
<dbReference type="Proteomes" id="UP001256588">
    <property type="component" value="Unassembled WGS sequence"/>
</dbReference>
<organism evidence="1 2">
    <name type="scientific">Luteimonas terrae</name>
    <dbReference type="NCBI Taxonomy" id="1530191"/>
    <lineage>
        <taxon>Bacteria</taxon>
        <taxon>Pseudomonadati</taxon>
        <taxon>Pseudomonadota</taxon>
        <taxon>Gammaproteobacteria</taxon>
        <taxon>Lysobacterales</taxon>
        <taxon>Lysobacteraceae</taxon>
        <taxon>Luteimonas</taxon>
    </lineage>
</organism>
<name>A0ABU1XX96_9GAMM</name>
<gene>
    <name evidence="1" type="ORF">J2W68_002121</name>
</gene>
<comment type="caution">
    <text evidence="1">The sequence shown here is derived from an EMBL/GenBank/DDBJ whole genome shotgun (WGS) entry which is preliminary data.</text>
</comment>
<dbReference type="RefSeq" id="WP_310235541.1">
    <property type="nucleotide sequence ID" value="NZ_JAVDWO010000007.1"/>
</dbReference>
<accession>A0ABU1XX96</accession>
<dbReference type="EMBL" id="JAVDWO010000007">
    <property type="protein sequence ID" value="MDR7193387.1"/>
    <property type="molecule type" value="Genomic_DNA"/>
</dbReference>
<proteinExistence type="predicted"/>
<reference evidence="1 2" key="1">
    <citation type="submission" date="2023-07" db="EMBL/GenBank/DDBJ databases">
        <title>Sorghum-associated microbial communities from plants grown in Nebraska, USA.</title>
        <authorList>
            <person name="Schachtman D."/>
        </authorList>
    </citation>
    <scope>NUCLEOTIDE SEQUENCE [LARGE SCALE GENOMIC DNA]</scope>
    <source>
        <strain evidence="1 2">4099</strain>
    </source>
</reference>
<evidence type="ECO:0000313" key="1">
    <source>
        <dbReference type="EMBL" id="MDR7193387.1"/>
    </source>
</evidence>
<protein>
    <submittedName>
        <fullName evidence="1">Uncharacterized protein</fullName>
    </submittedName>
</protein>
<evidence type="ECO:0000313" key="2">
    <source>
        <dbReference type="Proteomes" id="UP001256588"/>
    </source>
</evidence>
<sequence>MHRMIETLPAADACRDGHAARLMQDLRGPHFGGGLYVECPCCRGNTCAQREMAISNWSRINGRPVPKAHVAAVRRVG</sequence>